<organism evidence="2 3">
    <name type="scientific">Batillaria attramentaria</name>
    <dbReference type="NCBI Taxonomy" id="370345"/>
    <lineage>
        <taxon>Eukaryota</taxon>
        <taxon>Metazoa</taxon>
        <taxon>Spiralia</taxon>
        <taxon>Lophotrochozoa</taxon>
        <taxon>Mollusca</taxon>
        <taxon>Gastropoda</taxon>
        <taxon>Caenogastropoda</taxon>
        <taxon>Sorbeoconcha</taxon>
        <taxon>Cerithioidea</taxon>
        <taxon>Batillariidae</taxon>
        <taxon>Batillaria</taxon>
    </lineage>
</organism>
<dbReference type="Proteomes" id="UP001519460">
    <property type="component" value="Unassembled WGS sequence"/>
</dbReference>
<feature type="region of interest" description="Disordered" evidence="1">
    <location>
        <begin position="67"/>
        <end position="87"/>
    </location>
</feature>
<reference evidence="2 3" key="1">
    <citation type="journal article" date="2023" name="Sci. Data">
        <title>Genome assembly of the Korean intertidal mud-creeper Batillaria attramentaria.</title>
        <authorList>
            <person name="Patra A.K."/>
            <person name="Ho P.T."/>
            <person name="Jun S."/>
            <person name="Lee S.J."/>
            <person name="Kim Y."/>
            <person name="Won Y.J."/>
        </authorList>
    </citation>
    <scope>NUCLEOTIDE SEQUENCE [LARGE SCALE GENOMIC DNA]</scope>
    <source>
        <strain evidence="2">Wonlab-2016</strain>
    </source>
</reference>
<evidence type="ECO:0000313" key="3">
    <source>
        <dbReference type="Proteomes" id="UP001519460"/>
    </source>
</evidence>
<accession>A0ABD0JDH8</accession>
<comment type="caution">
    <text evidence="2">The sequence shown here is derived from an EMBL/GenBank/DDBJ whole genome shotgun (WGS) entry which is preliminary data.</text>
</comment>
<proteinExistence type="predicted"/>
<keyword evidence="3" id="KW-1185">Reference proteome</keyword>
<sequence>MALPCTTRRRQISVVLDLSPVSVIPRGSGRSDVGESHENGRPLFQREVAAGVTRNFLSRMERGAERNHENLLPSLLTPSQSSATLKE</sequence>
<gene>
    <name evidence="2" type="ORF">BaRGS_00035809</name>
</gene>
<protein>
    <submittedName>
        <fullName evidence="2">Uncharacterized protein</fullName>
    </submittedName>
</protein>
<dbReference type="AlphaFoldDB" id="A0ABD0JDH8"/>
<feature type="compositionally biased region" description="Low complexity" evidence="1">
    <location>
        <begin position="71"/>
        <end position="87"/>
    </location>
</feature>
<name>A0ABD0JDH8_9CAEN</name>
<evidence type="ECO:0000256" key="1">
    <source>
        <dbReference type="SAM" id="MobiDB-lite"/>
    </source>
</evidence>
<evidence type="ECO:0000313" key="2">
    <source>
        <dbReference type="EMBL" id="KAK7471529.1"/>
    </source>
</evidence>
<dbReference type="EMBL" id="JACVVK020000489">
    <property type="protein sequence ID" value="KAK7471529.1"/>
    <property type="molecule type" value="Genomic_DNA"/>
</dbReference>